<evidence type="ECO:0000313" key="10">
    <source>
        <dbReference type="EMBL" id="VVO11154.1"/>
    </source>
</evidence>
<name>A0A5E7DRS3_PSEFL</name>
<dbReference type="HAMAP" id="MF_01123">
    <property type="entry name" value="Ac_CoA_synth"/>
    <property type="match status" value="1"/>
</dbReference>
<feature type="domain" description="AMP-binding enzyme C-terminal" evidence="8">
    <location>
        <begin position="528"/>
        <end position="606"/>
    </location>
</feature>
<dbReference type="Gene3D" id="3.40.50.12780">
    <property type="entry name" value="N-terminal domain of ligase-like"/>
    <property type="match status" value="1"/>
</dbReference>
<protein>
    <recommendedName>
        <fullName evidence="6">Acetyl-coenzyme A synthetase</fullName>
        <shortName evidence="6">AcCoA synthetase</shortName>
        <shortName evidence="6">Acs</shortName>
        <ecNumber evidence="6">6.2.1.1</ecNumber>
    </recommendedName>
    <alternativeName>
        <fullName evidence="6">Acetate--CoA ligase</fullName>
    </alternativeName>
    <alternativeName>
        <fullName evidence="6">Acyl-activating enzyme</fullName>
    </alternativeName>
</protein>
<dbReference type="Pfam" id="PF16177">
    <property type="entry name" value="ACAS_N"/>
    <property type="match status" value="1"/>
</dbReference>
<dbReference type="GO" id="GO:0003987">
    <property type="term" value="F:acetate-CoA ligase activity"/>
    <property type="evidence" value="ECO:0007669"/>
    <property type="project" value="UniProtKB-UniRule"/>
</dbReference>
<evidence type="ECO:0000256" key="6">
    <source>
        <dbReference type="HAMAP-Rule" id="MF_01123"/>
    </source>
</evidence>
<dbReference type="RefSeq" id="WP_150643327.1">
    <property type="nucleotide sequence ID" value="NZ_CABVHQ010000033.1"/>
</dbReference>
<comment type="PTM">
    <text evidence="6">Acetylated. Deacetylation by the SIR2-homolog deacetylase activates the enzyme.</text>
</comment>
<keyword evidence="2 6" id="KW-0436">Ligase</keyword>
<comment type="catalytic activity">
    <reaction evidence="6">
        <text>acetate + ATP + CoA = acetyl-CoA + AMP + diphosphate</text>
        <dbReference type="Rhea" id="RHEA:23176"/>
        <dbReference type="ChEBI" id="CHEBI:30089"/>
        <dbReference type="ChEBI" id="CHEBI:30616"/>
        <dbReference type="ChEBI" id="CHEBI:33019"/>
        <dbReference type="ChEBI" id="CHEBI:57287"/>
        <dbReference type="ChEBI" id="CHEBI:57288"/>
        <dbReference type="ChEBI" id="CHEBI:456215"/>
        <dbReference type="EC" id="6.2.1.1"/>
    </reaction>
</comment>
<feature type="binding site" evidence="6">
    <location>
        <begin position="190"/>
        <end position="193"/>
    </location>
    <ligand>
        <name>CoA</name>
        <dbReference type="ChEBI" id="CHEBI:57287"/>
    </ligand>
</feature>
<dbReference type="Pfam" id="PF13193">
    <property type="entry name" value="AMP-binding_C"/>
    <property type="match status" value="1"/>
</dbReference>
<comment type="caution">
    <text evidence="6">Lacks conserved residue(s) required for the propagation of feature annotation.</text>
</comment>
<feature type="domain" description="Acetyl-coenzyme A synthetase N-terminal" evidence="9">
    <location>
        <begin position="24"/>
        <end position="80"/>
    </location>
</feature>
<feature type="binding site" evidence="6">
    <location>
        <position position="536"/>
    </location>
    <ligand>
        <name>Mg(2+)</name>
        <dbReference type="ChEBI" id="CHEBI:18420"/>
    </ligand>
</feature>
<dbReference type="InterPro" id="IPR042099">
    <property type="entry name" value="ANL_N_sf"/>
</dbReference>
<feature type="modified residue" description="N6-acetyllysine" evidence="6">
    <location>
        <position position="606"/>
    </location>
</feature>
<feature type="domain" description="AMP-dependent synthetase/ligase" evidence="7">
    <location>
        <begin position="82"/>
        <end position="464"/>
    </location>
</feature>
<keyword evidence="3 6" id="KW-0547">Nucleotide-binding</keyword>
<dbReference type="InterPro" id="IPR020845">
    <property type="entry name" value="AMP-binding_CS"/>
</dbReference>
<dbReference type="InterPro" id="IPR045851">
    <property type="entry name" value="AMP-bd_C_sf"/>
</dbReference>
<feature type="binding site" evidence="6">
    <location>
        <begin position="408"/>
        <end position="413"/>
    </location>
    <ligand>
        <name>ATP</name>
        <dbReference type="ChEBI" id="CHEBI:30616"/>
    </ligand>
</feature>
<dbReference type="GO" id="GO:0005524">
    <property type="term" value="F:ATP binding"/>
    <property type="evidence" value="ECO:0007669"/>
    <property type="project" value="UniProtKB-KW"/>
</dbReference>
<dbReference type="InterPro" id="IPR000873">
    <property type="entry name" value="AMP-dep_synth/lig_dom"/>
</dbReference>
<dbReference type="GO" id="GO:0046872">
    <property type="term" value="F:metal ion binding"/>
    <property type="evidence" value="ECO:0007669"/>
    <property type="project" value="UniProtKB-KW"/>
</dbReference>
<evidence type="ECO:0000256" key="5">
    <source>
        <dbReference type="ARBA" id="ARBA00022990"/>
    </source>
</evidence>
<feature type="binding site" evidence="6">
    <location>
        <begin position="384"/>
        <end position="386"/>
    </location>
    <ligand>
        <name>ATP</name>
        <dbReference type="ChEBI" id="CHEBI:30616"/>
    </ligand>
</feature>
<comment type="similarity">
    <text evidence="1 6">Belongs to the ATP-dependent AMP-binding enzyme family.</text>
</comment>
<evidence type="ECO:0000259" key="7">
    <source>
        <dbReference type="Pfam" id="PF00501"/>
    </source>
</evidence>
<evidence type="ECO:0000256" key="3">
    <source>
        <dbReference type="ARBA" id="ARBA00022741"/>
    </source>
</evidence>
<dbReference type="SUPFAM" id="SSF56801">
    <property type="entry name" value="Acetyl-CoA synthetase-like"/>
    <property type="match status" value="1"/>
</dbReference>
<feature type="binding site" evidence="6">
    <location>
        <position position="308"/>
    </location>
    <ligand>
        <name>CoA</name>
        <dbReference type="ChEBI" id="CHEBI:57287"/>
    </ligand>
</feature>
<feature type="binding site" evidence="6">
    <location>
        <position position="523"/>
    </location>
    <ligand>
        <name>ATP</name>
        <dbReference type="ChEBI" id="CHEBI:30616"/>
    </ligand>
</feature>
<dbReference type="AlphaFoldDB" id="A0A5E7DRS3"/>
<evidence type="ECO:0000256" key="1">
    <source>
        <dbReference type="ARBA" id="ARBA00006432"/>
    </source>
</evidence>
<keyword evidence="5 6" id="KW-0007">Acetylation</keyword>
<dbReference type="EMBL" id="CABVHQ010000033">
    <property type="protein sequence ID" value="VVO11154.1"/>
    <property type="molecule type" value="Genomic_DNA"/>
</dbReference>
<evidence type="ECO:0000259" key="9">
    <source>
        <dbReference type="Pfam" id="PF16177"/>
    </source>
</evidence>
<dbReference type="PROSITE" id="PS00455">
    <property type="entry name" value="AMP_BINDING"/>
    <property type="match status" value="1"/>
</dbReference>
<feature type="binding site" evidence="6">
    <location>
        <position position="520"/>
    </location>
    <ligand>
        <name>CoA</name>
        <dbReference type="ChEBI" id="CHEBI:57287"/>
    </ligand>
</feature>
<dbReference type="InterPro" id="IPR011904">
    <property type="entry name" value="Ac_CoA_lig"/>
</dbReference>
<dbReference type="GO" id="GO:0019427">
    <property type="term" value="P:acetyl-CoA biosynthetic process from acetate"/>
    <property type="evidence" value="ECO:0007669"/>
    <property type="project" value="UniProtKB-UniRule"/>
</dbReference>
<dbReference type="CDD" id="cd05966">
    <property type="entry name" value="ACS"/>
    <property type="match status" value="1"/>
</dbReference>
<feature type="binding site" evidence="6">
    <location>
        <position position="534"/>
    </location>
    <ligand>
        <name>Mg(2+)</name>
        <dbReference type="ChEBI" id="CHEBI:18420"/>
    </ligand>
</feature>
<dbReference type="PANTHER" id="PTHR24095">
    <property type="entry name" value="ACETYL-COENZYME A SYNTHETASE"/>
    <property type="match status" value="1"/>
</dbReference>
<comment type="cofactor">
    <cofactor evidence="6">
        <name>Mg(2+)</name>
        <dbReference type="ChEBI" id="CHEBI:18420"/>
    </cofactor>
</comment>
<feature type="binding site" evidence="6">
    <location>
        <position position="539"/>
    </location>
    <ligand>
        <name>Mg(2+)</name>
        <dbReference type="ChEBI" id="CHEBI:18420"/>
    </ligand>
</feature>
<dbReference type="InterPro" id="IPR025110">
    <property type="entry name" value="AMP-bd_C"/>
</dbReference>
<dbReference type="GO" id="GO:0016208">
    <property type="term" value="F:AMP binding"/>
    <property type="evidence" value="ECO:0007669"/>
    <property type="project" value="InterPro"/>
</dbReference>
<reference evidence="10 11" key="1">
    <citation type="submission" date="2019-09" db="EMBL/GenBank/DDBJ databases">
        <authorList>
            <person name="Chandra G."/>
            <person name="Truman W A."/>
        </authorList>
    </citation>
    <scope>NUCLEOTIDE SEQUENCE [LARGE SCALE GENOMIC DNA]</scope>
    <source>
        <strain evidence="10">PS691</strain>
    </source>
</reference>
<accession>A0A5E7DRS3</accession>
<organism evidence="10 11">
    <name type="scientific">Pseudomonas fluorescens</name>
    <dbReference type="NCBI Taxonomy" id="294"/>
    <lineage>
        <taxon>Bacteria</taxon>
        <taxon>Pseudomonadati</taxon>
        <taxon>Pseudomonadota</taxon>
        <taxon>Gammaproteobacteria</taxon>
        <taxon>Pseudomonadales</taxon>
        <taxon>Pseudomonadaceae</taxon>
        <taxon>Pseudomonas</taxon>
    </lineage>
</organism>
<gene>
    <name evidence="10" type="primary">acsA_2</name>
    <name evidence="6" type="synonym">acsA</name>
    <name evidence="10" type="ORF">PS691_03412</name>
</gene>
<evidence type="ECO:0000256" key="4">
    <source>
        <dbReference type="ARBA" id="ARBA00022840"/>
    </source>
</evidence>
<dbReference type="FunFam" id="3.30.300.30:FF:000004">
    <property type="entry name" value="Acetyl-coenzyme A synthetase"/>
    <property type="match status" value="1"/>
</dbReference>
<dbReference type="EC" id="6.2.1.1" evidence="6"/>
<dbReference type="Proteomes" id="UP000337909">
    <property type="component" value="Unassembled WGS sequence"/>
</dbReference>
<keyword evidence="4 6" id="KW-0067">ATP-binding</keyword>
<dbReference type="NCBIfam" id="TIGR02188">
    <property type="entry name" value="Ac_CoA_lig_AcsA"/>
    <property type="match status" value="1"/>
</dbReference>
<keyword evidence="6" id="KW-0479">Metal-binding</keyword>
<feature type="binding site" evidence="6">
    <location>
        <position position="497"/>
    </location>
    <ligand>
        <name>ATP</name>
        <dbReference type="ChEBI" id="CHEBI:30616"/>
    </ligand>
</feature>
<dbReference type="GO" id="GO:0005829">
    <property type="term" value="C:cytosol"/>
    <property type="evidence" value="ECO:0007669"/>
    <property type="project" value="TreeGrafter"/>
</dbReference>
<dbReference type="Gene3D" id="3.30.300.30">
    <property type="match status" value="1"/>
</dbReference>
<dbReference type="InterPro" id="IPR032387">
    <property type="entry name" value="ACAS_N"/>
</dbReference>
<evidence type="ECO:0000313" key="11">
    <source>
        <dbReference type="Proteomes" id="UP000337909"/>
    </source>
</evidence>
<dbReference type="OrthoDB" id="9803968at2"/>
<sequence>MIDISQFPQADAVRRAAQLSQDDYQRLYRQSIEQPDIFWAEQAKRFLDWSTPWQSVHQADLKTGAASWFAGGQLNVSYNCIDRHLETRGDQIAIIWEGDDPVESAQITYKKLHHNVCRLANVLKSRGVKKGDRVCIYMPMIPEAAYAMLACTRIGAVHSVVFGGFSPDSLRDRILDADCRTVITADEGVRGGKFIPLKQNVDKALLSCPGVSTVLVVERTQGEVDWVEGRDLWYHQALRDVSDDCPPEPMDAEDPLFILYTSGSTGKPKGVLHSTGGYLLQAAMTFKYVLDYRDGEVFWCTADVGWVTGHSYIVYGPLANGATTLIFEGVPSYPSSSRFWEVIDKHHVNIFYTAPTALRALMREGLEPLKETSRSSLRLLGTVGEPINPEAWEWYFNAVGEQRCPIVDTWWQTETGGIMLSPLVSASRVKPGCASQPMFGIQPVLLDEQGKEISGAGSGILAIKASWPAQIRSVYGDPKRMLETYFKPYPGYYFTGDGARRDEDGDYWITGRIDDVINVSGHRIGTAEVESALVLHDSIAEAAVVGYPHDVKGQGIYAFVTPMNGTEPNEALKKELLDHVSKEIGSFAKPDLIQWAPALPKTRSGKIMRRILRKIACNELDSLGDTSTLADPSVVEGLIDKRLNQ</sequence>
<dbReference type="NCBIfam" id="NF001208">
    <property type="entry name" value="PRK00174.1"/>
    <property type="match status" value="1"/>
</dbReference>
<proteinExistence type="inferred from homology"/>
<evidence type="ECO:0000259" key="8">
    <source>
        <dbReference type="Pfam" id="PF13193"/>
    </source>
</evidence>
<evidence type="ECO:0000256" key="2">
    <source>
        <dbReference type="ARBA" id="ARBA00022598"/>
    </source>
</evidence>
<comment type="function">
    <text evidence="6">Catalyzes the conversion of acetate into acetyl-CoA (AcCoA), an essential intermediate at the junction of anabolic and catabolic pathways. AcsA undergoes a two-step reaction. In the first half reaction, AcsA combines acetate with ATP to form acetyl-adenylate (AcAMP) intermediate. In the second half reaction, it can then transfer the acetyl group from AcAMP to the sulfhydryl group of CoA, forming the product AcCoA.</text>
</comment>
<feature type="binding site" evidence="6">
    <location>
        <position position="512"/>
    </location>
    <ligand>
        <name>ATP</name>
        <dbReference type="ChEBI" id="CHEBI:30616"/>
    </ligand>
</feature>
<dbReference type="FunFam" id="3.40.50.12780:FF:000001">
    <property type="entry name" value="Acetyl-coenzyme A synthetase"/>
    <property type="match status" value="1"/>
</dbReference>
<dbReference type="Pfam" id="PF00501">
    <property type="entry name" value="AMP-binding"/>
    <property type="match status" value="1"/>
</dbReference>
<dbReference type="PANTHER" id="PTHR24095:SF14">
    <property type="entry name" value="ACETYL-COENZYME A SYNTHETASE 1"/>
    <property type="match status" value="1"/>
</dbReference>
<keyword evidence="6" id="KW-0460">Magnesium</keyword>